<dbReference type="RefSeq" id="WP_007514206.1">
    <property type="nucleotide sequence ID" value="NC_020541.1"/>
</dbReference>
<dbReference type="Pfam" id="PF00126">
    <property type="entry name" value="HTH_1"/>
    <property type="match status" value="1"/>
</dbReference>
<dbReference type="FunFam" id="1.10.10.10:FF:000038">
    <property type="entry name" value="Glycine cleavage system transcriptional activator"/>
    <property type="match status" value="1"/>
</dbReference>
<dbReference type="EMBL" id="CP003470">
    <property type="protein sequence ID" value="AGG87550.1"/>
    <property type="molecule type" value="Genomic_DNA"/>
</dbReference>
<keyword evidence="7" id="KW-1185">Reference proteome</keyword>
<dbReference type="InterPro" id="IPR005119">
    <property type="entry name" value="LysR_subst-bd"/>
</dbReference>
<name>I4WHP8_9GAMM</name>
<comment type="similarity">
    <text evidence="1">Belongs to the LysR transcriptional regulatory family.</text>
</comment>
<dbReference type="Gene3D" id="1.10.10.10">
    <property type="entry name" value="Winged helix-like DNA-binding domain superfamily/Winged helix DNA-binding domain"/>
    <property type="match status" value="1"/>
</dbReference>
<feature type="domain" description="HTH lysR-type" evidence="5">
    <location>
        <begin position="14"/>
        <end position="71"/>
    </location>
</feature>
<dbReference type="PROSITE" id="PS50931">
    <property type="entry name" value="HTH_LYSR"/>
    <property type="match status" value="1"/>
</dbReference>
<keyword evidence="3" id="KW-0238">DNA-binding</keyword>
<dbReference type="GO" id="GO:0003700">
    <property type="term" value="F:DNA-binding transcription factor activity"/>
    <property type="evidence" value="ECO:0007669"/>
    <property type="project" value="InterPro"/>
</dbReference>
<dbReference type="InterPro" id="IPR000847">
    <property type="entry name" value="LysR_HTH_N"/>
</dbReference>
<dbReference type="HOGENOM" id="CLU_039613_37_0_6"/>
<evidence type="ECO:0000259" key="5">
    <source>
        <dbReference type="PROSITE" id="PS50931"/>
    </source>
</evidence>
<dbReference type="Gene3D" id="3.40.190.10">
    <property type="entry name" value="Periplasmic binding protein-like II"/>
    <property type="match status" value="2"/>
</dbReference>
<evidence type="ECO:0000313" key="7">
    <source>
        <dbReference type="Proteomes" id="UP000011859"/>
    </source>
</evidence>
<evidence type="ECO:0000313" key="6">
    <source>
        <dbReference type="EMBL" id="AGG87550.1"/>
    </source>
</evidence>
<dbReference type="eggNOG" id="COG0583">
    <property type="taxonomic scope" value="Bacteria"/>
</dbReference>
<evidence type="ECO:0000256" key="3">
    <source>
        <dbReference type="ARBA" id="ARBA00023125"/>
    </source>
</evidence>
<evidence type="ECO:0000256" key="2">
    <source>
        <dbReference type="ARBA" id="ARBA00023015"/>
    </source>
</evidence>
<sequence length="300" mass="32930">MDEFRSPIGPRRLPPLAALRAFEAAARHQSFRVAADELAVTATAVSHQIRQLEQRLGVALFERQARGVVLTKEGRRLFPALREGFDLMADALAPLLRPQRRRIVTVSATPAFMARLLVPRLAGFQATHPQFDLRLHASTRPVDFAAQQIDAAIRYGKGPYRGLHHEALLHARFAPVCSPALKLRAPDELGRHPLLHYQWQPTFRDPVDWAAWARAAGLRRLDTARGTTFSDETHAIEAAIAGQGVALLDTALIVDELAHGTLVAPFGPTLDGLDYLLVHPAAAGGDPAVAALREWLRKLA</sequence>
<dbReference type="KEGG" id="rhd:R2APBS1_0374"/>
<keyword evidence="4" id="KW-0804">Transcription</keyword>
<dbReference type="GO" id="GO:0006351">
    <property type="term" value="P:DNA-templated transcription"/>
    <property type="evidence" value="ECO:0007669"/>
    <property type="project" value="TreeGrafter"/>
</dbReference>
<dbReference type="SUPFAM" id="SSF46785">
    <property type="entry name" value="Winged helix' DNA-binding domain"/>
    <property type="match status" value="1"/>
</dbReference>
<evidence type="ECO:0000256" key="4">
    <source>
        <dbReference type="ARBA" id="ARBA00023163"/>
    </source>
</evidence>
<dbReference type="InterPro" id="IPR036388">
    <property type="entry name" value="WH-like_DNA-bd_sf"/>
</dbReference>
<proteinExistence type="inferred from homology"/>
<dbReference type="PANTHER" id="PTHR30537:SF74">
    <property type="entry name" value="HTH-TYPE TRANSCRIPTIONAL REGULATOR TRPI"/>
    <property type="match status" value="1"/>
</dbReference>
<dbReference type="NCBIfam" id="NF008352">
    <property type="entry name" value="PRK11139.1"/>
    <property type="match status" value="1"/>
</dbReference>
<dbReference type="PATRIC" id="fig|666685.9.peg.3522"/>
<dbReference type="STRING" id="666685.R2APBS1_0374"/>
<dbReference type="PRINTS" id="PR00039">
    <property type="entry name" value="HTHLYSR"/>
</dbReference>
<dbReference type="Pfam" id="PF03466">
    <property type="entry name" value="LysR_substrate"/>
    <property type="match status" value="1"/>
</dbReference>
<gene>
    <name evidence="6" type="ORF">R2APBS1_0374</name>
</gene>
<organism evidence="6 7">
    <name type="scientific">Rhodanobacter denitrificans</name>
    <dbReference type="NCBI Taxonomy" id="666685"/>
    <lineage>
        <taxon>Bacteria</taxon>
        <taxon>Pseudomonadati</taxon>
        <taxon>Pseudomonadota</taxon>
        <taxon>Gammaproteobacteria</taxon>
        <taxon>Lysobacterales</taxon>
        <taxon>Rhodanobacteraceae</taxon>
        <taxon>Rhodanobacter</taxon>
    </lineage>
</organism>
<dbReference type="GeneID" id="72425353"/>
<dbReference type="InterPro" id="IPR058163">
    <property type="entry name" value="LysR-type_TF_proteobact-type"/>
</dbReference>
<evidence type="ECO:0000256" key="1">
    <source>
        <dbReference type="ARBA" id="ARBA00009437"/>
    </source>
</evidence>
<keyword evidence="2" id="KW-0805">Transcription regulation</keyword>
<dbReference type="CDD" id="cd08432">
    <property type="entry name" value="PBP2_GcdR_TrpI_HvrB_AmpR_like"/>
    <property type="match status" value="1"/>
</dbReference>
<dbReference type="AlphaFoldDB" id="I4WHP8"/>
<protein>
    <submittedName>
        <fullName evidence="6">Transcriptional regulator</fullName>
    </submittedName>
</protein>
<accession>I4WHP8</accession>
<dbReference type="SUPFAM" id="SSF53850">
    <property type="entry name" value="Periplasmic binding protein-like II"/>
    <property type="match status" value="1"/>
</dbReference>
<dbReference type="PANTHER" id="PTHR30537">
    <property type="entry name" value="HTH-TYPE TRANSCRIPTIONAL REGULATOR"/>
    <property type="match status" value="1"/>
</dbReference>
<accession>M4NAK1</accession>
<dbReference type="GO" id="GO:0043565">
    <property type="term" value="F:sequence-specific DNA binding"/>
    <property type="evidence" value="ECO:0007669"/>
    <property type="project" value="TreeGrafter"/>
</dbReference>
<dbReference type="InterPro" id="IPR036390">
    <property type="entry name" value="WH_DNA-bd_sf"/>
</dbReference>
<reference evidence="6 7" key="1">
    <citation type="submission" date="2012-04" db="EMBL/GenBank/DDBJ databases">
        <title>Complete genome of Rhodanobacter sp. 2APBS1.</title>
        <authorList>
            <consortium name="US DOE Joint Genome Institute"/>
            <person name="Huntemann M."/>
            <person name="Wei C.-L."/>
            <person name="Han J."/>
            <person name="Detter J.C."/>
            <person name="Han C."/>
            <person name="Tapia R."/>
            <person name="Munk A.C.C."/>
            <person name="Chen A."/>
            <person name="Krypides N."/>
            <person name="Mavromatis K."/>
            <person name="Markowitz V."/>
            <person name="Szeto E."/>
            <person name="Ivanova N."/>
            <person name="Mikhailova N."/>
            <person name="Ovchinnikova G."/>
            <person name="Pagani I."/>
            <person name="Pati A."/>
            <person name="Goodwin L."/>
            <person name="Peters L."/>
            <person name="Pitluck S."/>
            <person name="Woyke T."/>
            <person name="Prakash O."/>
            <person name="Elkins J."/>
            <person name="Brown S."/>
            <person name="Palumbo A."/>
            <person name="Hemme C."/>
            <person name="Zhou J."/>
            <person name="Watson D."/>
            <person name="Jardine P."/>
            <person name="Kostka J."/>
            <person name="Green S."/>
        </authorList>
    </citation>
    <scope>NUCLEOTIDE SEQUENCE [LARGE SCALE GENOMIC DNA]</scope>
    <source>
        <strain evidence="6 7">2APBS1</strain>
    </source>
</reference>
<dbReference type="OrthoDB" id="5526340at2"/>
<dbReference type="Proteomes" id="UP000011859">
    <property type="component" value="Chromosome"/>
</dbReference>